<evidence type="ECO:0000313" key="2">
    <source>
        <dbReference type="EMBL" id="ANC77822.1"/>
    </source>
</evidence>
<accession>A0A160IQ00</accession>
<dbReference type="STRING" id="1221500.ABE65_013850"/>
<evidence type="ECO:0000313" key="3">
    <source>
        <dbReference type="Proteomes" id="UP000076623"/>
    </source>
</evidence>
<gene>
    <name evidence="2" type="ORF">ABE65_013850</name>
</gene>
<name>A0A160IQ00_9BACL</name>
<dbReference type="PIRSF" id="PIRSF021435">
    <property type="entry name" value="SpoIIIAB"/>
    <property type="match status" value="1"/>
</dbReference>
<reference evidence="2 3" key="1">
    <citation type="submission" date="2016-04" db="EMBL/GenBank/DDBJ databases">
        <title>Complete genome sequence of Fictibacillus phosphorivorans G25-29, a strain toxic to nematodes.</title>
        <authorList>
            <person name="Zheng Z."/>
        </authorList>
    </citation>
    <scope>NUCLEOTIDE SEQUENCE [LARGE SCALE GENOMIC DNA]</scope>
    <source>
        <strain evidence="2 3">G25-29</strain>
    </source>
</reference>
<dbReference type="EMBL" id="CP015378">
    <property type="protein sequence ID" value="ANC77822.1"/>
    <property type="molecule type" value="Genomic_DNA"/>
</dbReference>
<keyword evidence="1" id="KW-0175">Coiled coil</keyword>
<dbReference type="InterPro" id="IPR014198">
    <property type="entry name" value="Spore_III_AB"/>
</dbReference>
<proteinExistence type="predicted"/>
<dbReference type="KEGG" id="fpn:ABE65_013850"/>
<dbReference type="Pfam" id="PF09548">
    <property type="entry name" value="Spore_III_AB"/>
    <property type="match status" value="1"/>
</dbReference>
<dbReference type="RefSeq" id="WP_066396036.1">
    <property type="nucleotide sequence ID" value="NZ_CP015378.1"/>
</dbReference>
<dbReference type="AlphaFoldDB" id="A0A160IQ00"/>
<evidence type="ECO:0000256" key="1">
    <source>
        <dbReference type="SAM" id="Coils"/>
    </source>
</evidence>
<dbReference type="NCBIfam" id="TIGR02833">
    <property type="entry name" value="spore_III_AB"/>
    <property type="match status" value="1"/>
</dbReference>
<keyword evidence="3" id="KW-1185">Reference proteome</keyword>
<feature type="coiled-coil region" evidence="1">
    <location>
        <begin position="130"/>
        <end position="157"/>
    </location>
</feature>
<dbReference type="Proteomes" id="UP000076623">
    <property type="component" value="Chromosome"/>
</dbReference>
<organism evidence="2 3">
    <name type="scientific">Fictibacillus phosphorivorans</name>
    <dbReference type="NCBI Taxonomy" id="1221500"/>
    <lineage>
        <taxon>Bacteria</taxon>
        <taxon>Bacillati</taxon>
        <taxon>Bacillota</taxon>
        <taxon>Bacilli</taxon>
        <taxon>Bacillales</taxon>
        <taxon>Fictibacillaceae</taxon>
        <taxon>Fictibacillus</taxon>
    </lineage>
</organism>
<protein>
    <submittedName>
        <fullName evidence="2">Stage III sporulation protein SpoAB</fullName>
    </submittedName>
</protein>
<sequence length="171" mass="19559">MMSWIGAIAILSATTIFGFEWAKRVRERPKKLRELKVTLQALEAEIMYGSTPLHEAFLHIGKPLKEPLSTFFLTISDTLVEGELSVQEAWDIQLAVLAKETSFKMGEIEVLRQFGATLGRHDKEHQQKQIQLTLAHLNREEKEARDIQERYEKMCKSLGVLMGLLIVILLL</sequence>